<evidence type="ECO:0000256" key="1">
    <source>
        <dbReference type="SAM" id="MobiDB-lite"/>
    </source>
</evidence>
<evidence type="ECO:0000313" key="4">
    <source>
        <dbReference type="Proteomes" id="UP001147653"/>
    </source>
</evidence>
<evidence type="ECO:0000259" key="2">
    <source>
        <dbReference type="Pfam" id="PF13349"/>
    </source>
</evidence>
<dbReference type="Gene3D" id="2.160.20.120">
    <property type="match status" value="1"/>
</dbReference>
<dbReference type="EMBL" id="JAPDDP010000092">
    <property type="protein sequence ID" value="MDA0184940.1"/>
    <property type="molecule type" value="Genomic_DNA"/>
</dbReference>
<dbReference type="InterPro" id="IPR025164">
    <property type="entry name" value="Toastrack_DUF4097"/>
</dbReference>
<evidence type="ECO:0000313" key="3">
    <source>
        <dbReference type="EMBL" id="MDA0184940.1"/>
    </source>
</evidence>
<reference evidence="3" key="1">
    <citation type="submission" date="2022-10" db="EMBL/GenBank/DDBJ databases">
        <title>The WGS of Solirubrobacter phytolaccae KCTC 29190.</title>
        <authorList>
            <person name="Jiang Z."/>
        </authorList>
    </citation>
    <scope>NUCLEOTIDE SEQUENCE</scope>
    <source>
        <strain evidence="3">KCTC 29190</strain>
    </source>
</reference>
<sequence length="258" mass="26302">MTRRTDRRLALLAGGLLALFFTMCAAISVASWSVGTVEGNSTRTIAGPVDELVVESSNGDVTILRSDDGKIHIDGRAEGTLHAPAPRIEVDGSLVHVTANCPVWGFGDCNSEVILRVPGSTAVTVDAGSGDIVARDLGGAANLHTSSGDIAVDGSARDVTLDSGSGDIIARALSGDRAMAETASGDVDLRFAGPPLSADADTGSGDIRILVPSGVEDYRVEMDTGSGKTNTGVSESTSSNRLLRADSGSGDILIDYGG</sequence>
<feature type="compositionally biased region" description="Polar residues" evidence="1">
    <location>
        <begin position="226"/>
        <end position="241"/>
    </location>
</feature>
<accession>A0A9X3SEJ4</accession>
<gene>
    <name evidence="3" type="ORF">OJ997_31845</name>
</gene>
<protein>
    <submittedName>
        <fullName evidence="3">DUF4097 domain-containing protein</fullName>
    </submittedName>
</protein>
<dbReference type="AlphaFoldDB" id="A0A9X3SEJ4"/>
<keyword evidence="4" id="KW-1185">Reference proteome</keyword>
<dbReference type="Pfam" id="PF13349">
    <property type="entry name" value="DUF4097"/>
    <property type="match status" value="1"/>
</dbReference>
<name>A0A9X3SEJ4_9ACTN</name>
<proteinExistence type="predicted"/>
<dbReference type="Proteomes" id="UP001147653">
    <property type="component" value="Unassembled WGS sequence"/>
</dbReference>
<organism evidence="3 4">
    <name type="scientific">Solirubrobacter phytolaccae</name>
    <dbReference type="NCBI Taxonomy" id="1404360"/>
    <lineage>
        <taxon>Bacteria</taxon>
        <taxon>Bacillati</taxon>
        <taxon>Actinomycetota</taxon>
        <taxon>Thermoleophilia</taxon>
        <taxon>Solirubrobacterales</taxon>
        <taxon>Solirubrobacteraceae</taxon>
        <taxon>Solirubrobacter</taxon>
    </lineage>
</organism>
<comment type="caution">
    <text evidence="3">The sequence shown here is derived from an EMBL/GenBank/DDBJ whole genome shotgun (WGS) entry which is preliminary data.</text>
</comment>
<feature type="region of interest" description="Disordered" evidence="1">
    <location>
        <begin position="223"/>
        <end position="244"/>
    </location>
</feature>
<feature type="domain" description="DUF4097" evidence="2">
    <location>
        <begin position="122"/>
        <end position="249"/>
    </location>
</feature>
<dbReference type="RefSeq" id="WP_270029406.1">
    <property type="nucleotide sequence ID" value="NZ_JAPDDP010000092.1"/>
</dbReference>